<dbReference type="InterPro" id="IPR000878">
    <property type="entry name" value="4pyrrol_Mease"/>
</dbReference>
<keyword evidence="11 15" id="KW-0511">Multifunctional enzyme</keyword>
<dbReference type="SUPFAM" id="SSF75615">
    <property type="entry name" value="Siroheme synthase middle domains-like"/>
    <property type="match status" value="1"/>
</dbReference>
<feature type="modified residue" description="Phosphoserine" evidence="15">
    <location>
        <position position="128"/>
    </location>
</feature>
<evidence type="ECO:0000256" key="12">
    <source>
        <dbReference type="ARBA" id="ARBA00025705"/>
    </source>
</evidence>
<dbReference type="Gene3D" id="3.40.50.720">
    <property type="entry name" value="NAD(P)-binding Rossmann-like Domain"/>
    <property type="match status" value="1"/>
</dbReference>
<dbReference type="UniPathway" id="UPA00262">
    <property type="reaction ID" value="UER00211"/>
</dbReference>
<protein>
    <recommendedName>
        <fullName evidence="15">Siroheme synthase</fullName>
    </recommendedName>
    <domain>
        <recommendedName>
            <fullName evidence="15">Uroporphyrinogen-III C-methyltransferase</fullName>
            <shortName evidence="15">Urogen III methylase</shortName>
            <ecNumber evidence="15">2.1.1.107</ecNumber>
        </recommendedName>
        <alternativeName>
            <fullName evidence="15">SUMT</fullName>
        </alternativeName>
        <alternativeName>
            <fullName evidence="15">Uroporphyrinogen III methylase</fullName>
            <shortName evidence="15">UROM</shortName>
        </alternativeName>
    </domain>
    <domain>
        <recommendedName>
            <fullName evidence="15">Precorrin-2 dehydrogenase</fullName>
            <ecNumber evidence="15">1.3.1.76</ecNumber>
        </recommendedName>
    </domain>
    <domain>
        <recommendedName>
            <fullName evidence="15">Sirohydrochlorin ferrochelatase</fullName>
            <ecNumber evidence="15">4.99.1.4</ecNumber>
        </recommendedName>
    </domain>
</protein>
<evidence type="ECO:0000256" key="13">
    <source>
        <dbReference type="ARBA" id="ARBA00047561"/>
    </source>
</evidence>
<feature type="binding site" evidence="15">
    <location>
        <begin position="22"/>
        <end position="23"/>
    </location>
    <ligand>
        <name>NAD(+)</name>
        <dbReference type="ChEBI" id="CHEBI:57540"/>
    </ligand>
</feature>
<dbReference type="SUPFAM" id="SSF51735">
    <property type="entry name" value="NAD(P)-binding Rossmann-fold domains"/>
    <property type="match status" value="1"/>
</dbReference>
<dbReference type="Gene3D" id="1.10.8.210">
    <property type="entry name" value="Sirohaem synthase, dimerisation domain"/>
    <property type="match status" value="1"/>
</dbReference>
<dbReference type="GO" id="GO:0051287">
    <property type="term" value="F:NAD binding"/>
    <property type="evidence" value="ECO:0007669"/>
    <property type="project" value="InterPro"/>
</dbReference>
<evidence type="ECO:0000256" key="15">
    <source>
        <dbReference type="HAMAP-Rule" id="MF_01646"/>
    </source>
</evidence>
<feature type="domain" description="Tetrapyrrole methylase" evidence="18">
    <location>
        <begin position="218"/>
        <end position="426"/>
    </location>
</feature>
<feature type="binding site" evidence="15">
    <location>
        <begin position="331"/>
        <end position="332"/>
    </location>
    <ligand>
        <name>S-adenosyl-L-methionine</name>
        <dbReference type="ChEBI" id="CHEBI:59789"/>
    </ligand>
</feature>
<dbReference type="PROSITE" id="PS00840">
    <property type="entry name" value="SUMT_2"/>
    <property type="match status" value="1"/>
</dbReference>
<dbReference type="HAMAP" id="MF_01646">
    <property type="entry name" value="Siroheme_synth"/>
    <property type="match status" value="1"/>
</dbReference>
<dbReference type="EMBL" id="VTUX01000002">
    <property type="protein sequence ID" value="KAA1193077.1"/>
    <property type="molecule type" value="Genomic_DNA"/>
</dbReference>
<dbReference type="InterPro" id="IPR050161">
    <property type="entry name" value="Siro_Cobalamin_biosynth"/>
</dbReference>
<dbReference type="Gene3D" id="3.40.1010.10">
    <property type="entry name" value="Cobalt-precorrin-4 Transmethylase, Domain 1"/>
    <property type="match status" value="1"/>
</dbReference>
<dbReference type="GO" id="GO:0009236">
    <property type="term" value="P:cobalamin biosynthetic process"/>
    <property type="evidence" value="ECO:0007669"/>
    <property type="project" value="UniProtKB-UniRule"/>
</dbReference>
<dbReference type="InterPro" id="IPR012409">
    <property type="entry name" value="Sirohaem_synth"/>
</dbReference>
<evidence type="ECO:0000313" key="21">
    <source>
        <dbReference type="EMBL" id="KAA1193077.1"/>
    </source>
</evidence>
<comment type="catalytic activity">
    <reaction evidence="13 15">
        <text>precorrin-2 + NAD(+) = sirohydrochlorin + NADH + 2 H(+)</text>
        <dbReference type="Rhea" id="RHEA:15613"/>
        <dbReference type="ChEBI" id="CHEBI:15378"/>
        <dbReference type="ChEBI" id="CHEBI:57540"/>
        <dbReference type="ChEBI" id="CHEBI:57945"/>
        <dbReference type="ChEBI" id="CHEBI:58351"/>
        <dbReference type="ChEBI" id="CHEBI:58827"/>
        <dbReference type="EC" id="1.3.1.76"/>
    </reaction>
</comment>
<dbReference type="InterPro" id="IPR006367">
    <property type="entry name" value="Sirohaem_synthase_N"/>
</dbReference>
<name>A0A5B0X3F9_9GAMM</name>
<dbReference type="PANTHER" id="PTHR45790:SF1">
    <property type="entry name" value="SIROHEME SYNTHASE"/>
    <property type="match status" value="1"/>
</dbReference>
<dbReference type="AlphaFoldDB" id="A0A5B0X3F9"/>
<comment type="catalytic activity">
    <reaction evidence="15">
        <text>uroporphyrinogen III + 2 S-adenosyl-L-methionine = precorrin-2 + 2 S-adenosyl-L-homocysteine + H(+)</text>
        <dbReference type="Rhea" id="RHEA:32459"/>
        <dbReference type="ChEBI" id="CHEBI:15378"/>
        <dbReference type="ChEBI" id="CHEBI:57308"/>
        <dbReference type="ChEBI" id="CHEBI:57856"/>
        <dbReference type="ChEBI" id="CHEBI:58827"/>
        <dbReference type="ChEBI" id="CHEBI:59789"/>
        <dbReference type="EC" id="2.1.1.107"/>
    </reaction>
</comment>
<keyword evidence="9 15" id="KW-0456">Lyase</keyword>
<dbReference type="InterPro" id="IPR028281">
    <property type="entry name" value="Sirohaem_synthase_central"/>
</dbReference>
<evidence type="ECO:0000256" key="2">
    <source>
        <dbReference type="ARBA" id="ARBA00005879"/>
    </source>
</evidence>
<feature type="active site" description="Proton acceptor" evidence="15 16">
    <location>
        <position position="248"/>
    </location>
</feature>
<feature type="active site" description="Proton donor" evidence="15 16">
    <location>
        <position position="270"/>
    </location>
</feature>
<dbReference type="EC" id="4.99.1.4" evidence="15"/>
<feature type="binding site" evidence="15">
    <location>
        <position position="383"/>
    </location>
    <ligand>
        <name>S-adenosyl-L-methionine</name>
        <dbReference type="ChEBI" id="CHEBI:59789"/>
    </ligand>
</feature>
<evidence type="ECO:0000259" key="19">
    <source>
        <dbReference type="Pfam" id="PF10414"/>
    </source>
</evidence>
<dbReference type="PANTHER" id="PTHR45790">
    <property type="entry name" value="SIROHEME SYNTHASE-RELATED"/>
    <property type="match status" value="1"/>
</dbReference>
<dbReference type="InterPro" id="IPR006366">
    <property type="entry name" value="CobA/CysG_C"/>
</dbReference>
<dbReference type="FunFam" id="3.40.1010.10:FF:000001">
    <property type="entry name" value="Siroheme synthase"/>
    <property type="match status" value="1"/>
</dbReference>
<evidence type="ECO:0000259" key="20">
    <source>
        <dbReference type="Pfam" id="PF14824"/>
    </source>
</evidence>
<keyword evidence="15" id="KW-0597">Phosphoprotein</keyword>
<dbReference type="UniPathway" id="UPA00148">
    <property type="reaction ID" value="UER00211"/>
</dbReference>
<keyword evidence="5 15" id="KW-0808">Transferase</keyword>
<dbReference type="Gene3D" id="3.30.950.10">
    <property type="entry name" value="Methyltransferase, Cobalt-precorrin-4 Transmethylase, Domain 2"/>
    <property type="match status" value="1"/>
</dbReference>
<evidence type="ECO:0000256" key="10">
    <source>
        <dbReference type="ARBA" id="ARBA00023244"/>
    </source>
</evidence>
<dbReference type="InterPro" id="IPR037115">
    <property type="entry name" value="Sirohaem_synt_dimer_dom_sf"/>
</dbReference>
<dbReference type="InterPro" id="IPR014777">
    <property type="entry name" value="4pyrrole_Mease_sub1"/>
</dbReference>
<comment type="pathway">
    <text evidence="15">Porphyrin-containing compound metabolism; siroheme biosynthesis; siroheme from sirohydrochlorin: step 1/1.</text>
</comment>
<gene>
    <name evidence="21" type="primary">cobA</name>
    <name evidence="15" type="synonym">cysG</name>
    <name evidence="21" type="ORF">F0M18_04315</name>
</gene>
<comment type="pathway">
    <text evidence="12 15">Porphyrin-containing compound metabolism; siroheme biosynthesis; precorrin-2 from uroporphyrinogen III: step 1/1.</text>
</comment>
<comment type="pathway">
    <text evidence="14 15">Cofactor biosynthesis; adenosylcobalamin biosynthesis; precorrin-2 from uroporphyrinogen III: step 1/1.</text>
</comment>
<evidence type="ECO:0000256" key="14">
    <source>
        <dbReference type="ARBA" id="ARBA00060548"/>
    </source>
</evidence>
<evidence type="ECO:0000256" key="7">
    <source>
        <dbReference type="ARBA" id="ARBA00023002"/>
    </source>
</evidence>
<keyword evidence="8 15" id="KW-0520">NAD</keyword>
<feature type="binding site" evidence="15">
    <location>
        <position position="412"/>
    </location>
    <ligand>
        <name>S-adenosyl-L-methionine</name>
        <dbReference type="ChEBI" id="CHEBI:59789"/>
    </ligand>
</feature>
<evidence type="ECO:0000256" key="11">
    <source>
        <dbReference type="ARBA" id="ARBA00023268"/>
    </source>
</evidence>
<comment type="similarity">
    <text evidence="2 17">Belongs to the precorrin methyltransferase family.</text>
</comment>
<keyword evidence="3 15" id="KW-0169">Cobalamin biosynthesis</keyword>
<dbReference type="GO" id="GO:0051266">
    <property type="term" value="F:sirohydrochlorin ferrochelatase activity"/>
    <property type="evidence" value="ECO:0007669"/>
    <property type="project" value="UniProtKB-EC"/>
</dbReference>
<dbReference type="GO" id="GO:0004851">
    <property type="term" value="F:uroporphyrin-III C-methyltransferase activity"/>
    <property type="evidence" value="ECO:0007669"/>
    <property type="project" value="UniProtKB-UniRule"/>
</dbReference>
<reference evidence="21 22" key="1">
    <citation type="submission" date="2019-09" db="EMBL/GenBank/DDBJ databases">
        <authorList>
            <person name="Chen X.-Y."/>
        </authorList>
    </citation>
    <scope>NUCLEOTIDE SEQUENCE [LARGE SCALE GENOMIC DNA]</scope>
    <source>
        <strain evidence="21 22">NY5</strain>
    </source>
</reference>
<evidence type="ECO:0000256" key="4">
    <source>
        <dbReference type="ARBA" id="ARBA00022603"/>
    </source>
</evidence>
<dbReference type="Proteomes" id="UP000323708">
    <property type="component" value="Unassembled WGS sequence"/>
</dbReference>
<proteinExistence type="inferred from homology"/>
<dbReference type="EC" id="2.1.1.107" evidence="15"/>
<comment type="catalytic activity">
    <reaction evidence="15">
        <text>siroheme + 2 H(+) = sirohydrochlorin + Fe(2+)</text>
        <dbReference type="Rhea" id="RHEA:24360"/>
        <dbReference type="ChEBI" id="CHEBI:15378"/>
        <dbReference type="ChEBI" id="CHEBI:29033"/>
        <dbReference type="ChEBI" id="CHEBI:58351"/>
        <dbReference type="ChEBI" id="CHEBI:60052"/>
        <dbReference type="EC" id="4.99.1.4"/>
    </reaction>
</comment>
<evidence type="ECO:0000256" key="1">
    <source>
        <dbReference type="ARBA" id="ARBA00005010"/>
    </source>
</evidence>
<feature type="region of interest" description="Precorrin-2 dehydrogenase / sirohydrochlorin ferrochelatase" evidence="15">
    <location>
        <begin position="1"/>
        <end position="203"/>
    </location>
</feature>
<evidence type="ECO:0000256" key="3">
    <source>
        <dbReference type="ARBA" id="ARBA00022573"/>
    </source>
</evidence>
<evidence type="ECO:0000256" key="5">
    <source>
        <dbReference type="ARBA" id="ARBA00022679"/>
    </source>
</evidence>
<dbReference type="InterPro" id="IPR003043">
    <property type="entry name" value="Uropor_MeTrfase_CS"/>
</dbReference>
<dbReference type="GO" id="GO:0043115">
    <property type="term" value="F:precorrin-2 dehydrogenase activity"/>
    <property type="evidence" value="ECO:0007669"/>
    <property type="project" value="UniProtKB-UniRule"/>
</dbReference>
<feature type="domain" description="Sirohaem synthase dimerisation" evidence="19">
    <location>
        <begin position="150"/>
        <end position="207"/>
    </location>
</feature>
<comment type="pathway">
    <text evidence="1 15">Porphyrin-containing compound metabolism; siroheme biosynthesis; sirohydrochlorin from precorrin-2: step 1/1.</text>
</comment>
<comment type="function">
    <text evidence="15">Multifunctional enzyme that catalyzes the SAM-dependent methylations of uroporphyrinogen III at position C-2 and C-7 to form precorrin-2 via precorrin-1. Then it catalyzes the NAD-dependent ring dehydrogenation of precorrin-2 to yield sirohydrochlorin. Finally, it catalyzes the ferrochelation of sirohydrochlorin to yield siroheme.</text>
</comment>
<comment type="caution">
    <text evidence="21">The sequence shown here is derived from an EMBL/GenBank/DDBJ whole genome shotgun (WGS) entry which is preliminary data.</text>
</comment>
<accession>A0A5B0X3F9</accession>
<dbReference type="GO" id="GO:0019354">
    <property type="term" value="P:siroheme biosynthetic process"/>
    <property type="evidence" value="ECO:0007669"/>
    <property type="project" value="UniProtKB-UniRule"/>
</dbReference>
<feature type="region of interest" description="Uroporphyrinogen-III C-methyltransferase" evidence="15">
    <location>
        <begin position="216"/>
        <end position="459"/>
    </location>
</feature>
<dbReference type="Pfam" id="PF14824">
    <property type="entry name" value="Sirohm_synth_M"/>
    <property type="match status" value="1"/>
</dbReference>
<dbReference type="EC" id="1.3.1.76" evidence="15"/>
<keyword evidence="6 15" id="KW-0949">S-adenosyl-L-methionine</keyword>
<dbReference type="Pfam" id="PF10414">
    <property type="entry name" value="CysG_dimeriser"/>
    <property type="match status" value="1"/>
</dbReference>
<evidence type="ECO:0000256" key="16">
    <source>
        <dbReference type="PIRSR" id="PIRSR036426-1"/>
    </source>
</evidence>
<evidence type="ECO:0000256" key="6">
    <source>
        <dbReference type="ARBA" id="ARBA00022691"/>
    </source>
</evidence>
<comment type="similarity">
    <text evidence="15">In the N-terminal section; belongs to the precorrin-2 dehydrogenase / sirohydrochlorin ferrochelatase family.</text>
</comment>
<feature type="binding site" evidence="15">
    <location>
        <begin position="43"/>
        <end position="44"/>
    </location>
    <ligand>
        <name>NAD(+)</name>
        <dbReference type="ChEBI" id="CHEBI:57540"/>
    </ligand>
</feature>
<dbReference type="InterPro" id="IPR014776">
    <property type="entry name" value="4pyrrole_Mease_sub2"/>
</dbReference>
<keyword evidence="7 15" id="KW-0560">Oxidoreductase</keyword>
<feature type="binding site" evidence="15">
    <location>
        <position position="306"/>
    </location>
    <ligand>
        <name>S-adenosyl-L-methionine</name>
        <dbReference type="ChEBI" id="CHEBI:59789"/>
    </ligand>
</feature>
<dbReference type="NCBIfam" id="TIGR01470">
    <property type="entry name" value="cysG_Nterm"/>
    <property type="match status" value="1"/>
</dbReference>
<keyword evidence="10 15" id="KW-0627">Porphyrin biosynthesis</keyword>
<feature type="binding site" evidence="15">
    <location>
        <position position="225"/>
    </location>
    <ligand>
        <name>S-adenosyl-L-methionine</name>
        <dbReference type="ChEBI" id="CHEBI:59789"/>
    </ligand>
</feature>
<comment type="similarity">
    <text evidence="15">In the C-terminal section; belongs to the precorrin methyltransferase family.</text>
</comment>
<dbReference type="NCBIfam" id="NF007922">
    <property type="entry name" value="PRK10637.1"/>
    <property type="match status" value="1"/>
</dbReference>
<dbReference type="CDD" id="cd11642">
    <property type="entry name" value="SUMT"/>
    <property type="match status" value="1"/>
</dbReference>
<dbReference type="NCBIfam" id="TIGR01469">
    <property type="entry name" value="cobA_cysG_Cterm"/>
    <property type="match status" value="1"/>
</dbReference>
<dbReference type="FunFam" id="3.30.950.10:FF:000001">
    <property type="entry name" value="Siroheme synthase"/>
    <property type="match status" value="1"/>
</dbReference>
<dbReference type="NCBIfam" id="NF004790">
    <property type="entry name" value="PRK06136.1"/>
    <property type="match status" value="1"/>
</dbReference>
<dbReference type="InterPro" id="IPR019478">
    <property type="entry name" value="Sirohaem_synthase_dimer_dom"/>
</dbReference>
<dbReference type="InterPro" id="IPR035996">
    <property type="entry name" value="4pyrrol_Methylase_sf"/>
</dbReference>
<dbReference type="Gene3D" id="3.30.160.110">
    <property type="entry name" value="Siroheme synthase, domain 2"/>
    <property type="match status" value="1"/>
</dbReference>
<evidence type="ECO:0000256" key="17">
    <source>
        <dbReference type="RuleBase" id="RU003960"/>
    </source>
</evidence>
<dbReference type="RefSeq" id="WP_149610185.1">
    <property type="nucleotide sequence ID" value="NZ_VTUX01000002.1"/>
</dbReference>
<keyword evidence="4 15" id="KW-0489">Methyltransferase</keyword>
<evidence type="ECO:0000256" key="9">
    <source>
        <dbReference type="ARBA" id="ARBA00023239"/>
    </source>
</evidence>
<dbReference type="Pfam" id="PF13241">
    <property type="entry name" value="NAD_binding_7"/>
    <property type="match status" value="1"/>
</dbReference>
<organism evidence="21 22">
    <name type="scientific">Pseudohalioglobus sediminis</name>
    <dbReference type="NCBI Taxonomy" id="2606449"/>
    <lineage>
        <taxon>Bacteria</taxon>
        <taxon>Pseudomonadati</taxon>
        <taxon>Pseudomonadota</taxon>
        <taxon>Gammaproteobacteria</taxon>
        <taxon>Cellvibrionales</taxon>
        <taxon>Halieaceae</taxon>
        <taxon>Pseudohalioglobus</taxon>
    </lineage>
</organism>
<sequence>MQYLPICLKLHGAPVLLVGAGTVATRKARLLLRAGADVTAVAPEACAELQALLQEHGGHWRQGCYDTADLEGKTLVVAATPVAEVNYRVYEDACALGVPVNVVDAPAYCNFIFPSIVDRDPLVVAISSSGSSPVLARQLRHRIDAMLPAALGRLAAFAGGLRDRVKQAIPDESARRLFWEKLLQGAVAEQVLAGNEARAEALFDEAIASGAKQSQGEVYLIGAGPGDPDLMTFKAARLLQSADVVLYDRLVSTPIVDMARRDAQRIYVGKRRGDHAVPQGQINQQLLDLAREGKRVVRLKGGDPFVFGRGGEEIELLARHGVPFQVVPGITAANAAACYAGIPLTHRDYAQSVRFVAGHLKDNSSNLDWGGMQSESETLVFYMGLVGLPVICEQLRAHGRRPDTPMALVERATREEQRVLTGTLATMVDIVASENPQAPTLIIVGDVVTLHPQLRWYGE</sequence>
<keyword evidence="22" id="KW-1185">Reference proteome</keyword>
<feature type="domain" description="Siroheme synthase central" evidence="20">
    <location>
        <begin position="119"/>
        <end position="145"/>
    </location>
</feature>
<dbReference type="SUPFAM" id="SSF53790">
    <property type="entry name" value="Tetrapyrrole methylase"/>
    <property type="match status" value="1"/>
</dbReference>
<dbReference type="Pfam" id="PF00590">
    <property type="entry name" value="TP_methylase"/>
    <property type="match status" value="1"/>
</dbReference>
<dbReference type="PIRSF" id="PIRSF036426">
    <property type="entry name" value="Sirohaem_synth"/>
    <property type="match status" value="1"/>
</dbReference>
<evidence type="ECO:0000256" key="8">
    <source>
        <dbReference type="ARBA" id="ARBA00023027"/>
    </source>
</evidence>
<evidence type="ECO:0000259" key="18">
    <source>
        <dbReference type="Pfam" id="PF00590"/>
    </source>
</evidence>
<dbReference type="InterPro" id="IPR036291">
    <property type="entry name" value="NAD(P)-bd_dom_sf"/>
</dbReference>
<comment type="pathway">
    <text evidence="15">Cofactor biosynthesis; adenosylcobalamin biosynthesis; sirohydrochlorin from precorrin-2: step 1/1.</text>
</comment>
<feature type="binding site" evidence="15">
    <location>
        <begin position="301"/>
        <end position="303"/>
    </location>
    <ligand>
        <name>S-adenosyl-L-methionine</name>
        <dbReference type="ChEBI" id="CHEBI:59789"/>
    </ligand>
</feature>
<dbReference type="GO" id="GO:0032259">
    <property type="term" value="P:methylation"/>
    <property type="evidence" value="ECO:0007669"/>
    <property type="project" value="UniProtKB-KW"/>
</dbReference>
<evidence type="ECO:0000313" key="22">
    <source>
        <dbReference type="Proteomes" id="UP000323708"/>
    </source>
</evidence>